<dbReference type="RefSeq" id="XP_012200193.1">
    <property type="nucleotide sequence ID" value="XM_012344803.1"/>
</dbReference>
<evidence type="ECO:0000256" key="1">
    <source>
        <dbReference type="SAM" id="MobiDB-lite"/>
    </source>
</evidence>
<dbReference type="GeneID" id="24128443"/>
<name>A0A067CET7_SAPPC</name>
<evidence type="ECO:0000313" key="2">
    <source>
        <dbReference type="EMBL" id="KDO29023.1"/>
    </source>
</evidence>
<proteinExistence type="predicted"/>
<keyword evidence="3" id="KW-1185">Reference proteome</keyword>
<feature type="region of interest" description="Disordered" evidence="1">
    <location>
        <begin position="226"/>
        <end position="282"/>
    </location>
</feature>
<accession>A0A067CET7</accession>
<protein>
    <submittedName>
        <fullName evidence="2">Uncharacterized protein</fullName>
    </submittedName>
</protein>
<sequence length="282" mass="31530">MGAGGSVDDVPRKLQNFIAMKAYNLRQASGMSITQQFAPLKQTHPTTKDEVLDFDALCSYLQIPSARQASLRALFQLRDNHLPYADLLRLLEQPAAAAPTRAPVPLSARPAPPPATTQLARIHVARPSLASSGASSIALVPGLWKKREITIQERIVEYTKIDEHGVPQNLIEKEKHQHEIIHMESTTGEFAHREVTYFEQTEELNNEVVHHDTGKEEFVHLKSKDDEISHFESSMPQRPPEACEQPPPSPTLKKDPSGNNDHETDEPSPHDPHQTYEESNEA</sequence>
<dbReference type="EMBL" id="KK583208">
    <property type="protein sequence ID" value="KDO29023.1"/>
    <property type="molecule type" value="Genomic_DNA"/>
</dbReference>
<dbReference type="OMA" id="HEIIHME"/>
<dbReference type="VEuPathDB" id="FungiDB:SPRG_06078"/>
<reference evidence="2 3" key="1">
    <citation type="journal article" date="2013" name="PLoS Genet.">
        <title>Distinctive expansion of potential virulence genes in the genome of the oomycete fish pathogen Saprolegnia parasitica.</title>
        <authorList>
            <person name="Jiang R.H."/>
            <person name="de Bruijn I."/>
            <person name="Haas B.J."/>
            <person name="Belmonte R."/>
            <person name="Lobach L."/>
            <person name="Christie J."/>
            <person name="van den Ackerveken G."/>
            <person name="Bottin A."/>
            <person name="Bulone V."/>
            <person name="Diaz-Moreno S.M."/>
            <person name="Dumas B."/>
            <person name="Fan L."/>
            <person name="Gaulin E."/>
            <person name="Govers F."/>
            <person name="Grenville-Briggs L.J."/>
            <person name="Horner N.R."/>
            <person name="Levin J.Z."/>
            <person name="Mammella M."/>
            <person name="Meijer H.J."/>
            <person name="Morris P."/>
            <person name="Nusbaum C."/>
            <person name="Oome S."/>
            <person name="Phillips A.J."/>
            <person name="van Rooyen D."/>
            <person name="Rzeszutek E."/>
            <person name="Saraiva M."/>
            <person name="Secombes C.J."/>
            <person name="Seidl M.F."/>
            <person name="Snel B."/>
            <person name="Stassen J.H."/>
            <person name="Sykes S."/>
            <person name="Tripathy S."/>
            <person name="van den Berg H."/>
            <person name="Vega-Arreguin J.C."/>
            <person name="Wawra S."/>
            <person name="Young S.K."/>
            <person name="Zeng Q."/>
            <person name="Dieguez-Uribeondo J."/>
            <person name="Russ C."/>
            <person name="Tyler B.M."/>
            <person name="van West P."/>
        </authorList>
    </citation>
    <scope>NUCLEOTIDE SEQUENCE [LARGE SCALE GENOMIC DNA]</scope>
    <source>
        <strain evidence="2 3">CBS 223.65</strain>
    </source>
</reference>
<feature type="compositionally biased region" description="Basic and acidic residues" evidence="1">
    <location>
        <begin position="252"/>
        <end position="276"/>
    </location>
</feature>
<dbReference type="Proteomes" id="UP000030745">
    <property type="component" value="Unassembled WGS sequence"/>
</dbReference>
<organism evidence="2 3">
    <name type="scientific">Saprolegnia parasitica (strain CBS 223.65)</name>
    <dbReference type="NCBI Taxonomy" id="695850"/>
    <lineage>
        <taxon>Eukaryota</taxon>
        <taxon>Sar</taxon>
        <taxon>Stramenopiles</taxon>
        <taxon>Oomycota</taxon>
        <taxon>Saprolegniomycetes</taxon>
        <taxon>Saprolegniales</taxon>
        <taxon>Saprolegniaceae</taxon>
        <taxon>Saprolegnia</taxon>
    </lineage>
</organism>
<dbReference type="KEGG" id="spar:SPRG_06078"/>
<gene>
    <name evidence="2" type="ORF">SPRG_06078</name>
</gene>
<dbReference type="AlphaFoldDB" id="A0A067CET7"/>
<dbReference type="OrthoDB" id="74915at2759"/>
<evidence type="ECO:0000313" key="3">
    <source>
        <dbReference type="Proteomes" id="UP000030745"/>
    </source>
</evidence>